<evidence type="ECO:0000313" key="1">
    <source>
        <dbReference type="EMBL" id="GAI76314.1"/>
    </source>
</evidence>
<evidence type="ECO:0008006" key="2">
    <source>
        <dbReference type="Google" id="ProtNLM"/>
    </source>
</evidence>
<sequence length="164" mass="18879">PTITEYNKPVLLSGEWQNDAVNYQAILKARTKTDWNNKQVVYLSNLKAMSEMVAPQEATIVLLNFVGGDELLHSDVESIDTSYEEELYRLFTRMAESVNRLSKEWVGPREHFSVYVVTDHGACRILKEETRSFDSKVVNKLFPDEKHRFAAVDKKQVDDIPDNL</sequence>
<protein>
    <recommendedName>
        <fullName evidence="2">PglZ domain-containing protein</fullName>
    </recommendedName>
</protein>
<dbReference type="AlphaFoldDB" id="X1T8H7"/>
<comment type="caution">
    <text evidence="1">The sequence shown here is derived from an EMBL/GenBank/DDBJ whole genome shotgun (WGS) entry which is preliminary data.</text>
</comment>
<feature type="non-terminal residue" evidence="1">
    <location>
        <position position="1"/>
    </location>
</feature>
<gene>
    <name evidence="1" type="ORF">S12H4_24263</name>
</gene>
<name>X1T8H7_9ZZZZ</name>
<organism evidence="1">
    <name type="scientific">marine sediment metagenome</name>
    <dbReference type="NCBI Taxonomy" id="412755"/>
    <lineage>
        <taxon>unclassified sequences</taxon>
        <taxon>metagenomes</taxon>
        <taxon>ecological metagenomes</taxon>
    </lineage>
</organism>
<proteinExistence type="predicted"/>
<dbReference type="EMBL" id="BARW01013115">
    <property type="protein sequence ID" value="GAI76314.1"/>
    <property type="molecule type" value="Genomic_DNA"/>
</dbReference>
<reference evidence="1" key="1">
    <citation type="journal article" date="2014" name="Front. Microbiol.">
        <title>High frequency of phylogenetically diverse reductive dehalogenase-homologous genes in deep subseafloor sedimentary metagenomes.</title>
        <authorList>
            <person name="Kawai M."/>
            <person name="Futagami T."/>
            <person name="Toyoda A."/>
            <person name="Takaki Y."/>
            <person name="Nishi S."/>
            <person name="Hori S."/>
            <person name="Arai W."/>
            <person name="Tsubouchi T."/>
            <person name="Morono Y."/>
            <person name="Uchiyama I."/>
            <person name="Ito T."/>
            <person name="Fujiyama A."/>
            <person name="Inagaki F."/>
            <person name="Takami H."/>
        </authorList>
    </citation>
    <scope>NUCLEOTIDE SEQUENCE</scope>
    <source>
        <strain evidence="1">Expedition CK06-06</strain>
    </source>
</reference>
<accession>X1T8H7</accession>